<evidence type="ECO:0000256" key="4">
    <source>
        <dbReference type="ARBA" id="ARBA00023002"/>
    </source>
</evidence>
<name>A0AB36IFN3_CORGT</name>
<dbReference type="SUPFAM" id="SSF53720">
    <property type="entry name" value="ALDH-like"/>
    <property type="match status" value="1"/>
</dbReference>
<dbReference type="Gene3D" id="3.40.309.10">
    <property type="entry name" value="Aldehyde Dehydrogenase, Chain A, domain 2"/>
    <property type="match status" value="1"/>
</dbReference>
<dbReference type="AlphaFoldDB" id="A0AB36IFN3"/>
<dbReference type="GO" id="GO:0006099">
    <property type="term" value="P:tricarboxylic acid cycle"/>
    <property type="evidence" value="ECO:0007669"/>
    <property type="project" value="UniProtKB-KW"/>
</dbReference>
<dbReference type="PANTHER" id="PTHR43217">
    <property type="entry name" value="SUCCINATE SEMIALDEHYDE DEHYDROGENASE [NAD(P)+] SAD"/>
    <property type="match status" value="1"/>
</dbReference>
<evidence type="ECO:0000259" key="5">
    <source>
        <dbReference type="Pfam" id="PF00171"/>
    </source>
</evidence>
<protein>
    <submittedName>
        <fullName evidence="6">NADP-dependent succinic semialdehyde dehydrogenase</fullName>
    </submittedName>
</protein>
<dbReference type="Proteomes" id="UP000186091">
    <property type="component" value="Unassembled WGS sequence"/>
</dbReference>
<dbReference type="GO" id="GO:0004777">
    <property type="term" value="F:succinate-semialdehyde dehydrogenase (NAD+) activity"/>
    <property type="evidence" value="ECO:0007669"/>
    <property type="project" value="TreeGrafter"/>
</dbReference>
<dbReference type="InterPro" id="IPR016162">
    <property type="entry name" value="Ald_DH_N"/>
</dbReference>
<dbReference type="RefSeq" id="WP_003854684.1">
    <property type="nucleotide sequence ID" value="NZ_JAAOYN010000001.1"/>
</dbReference>
<evidence type="ECO:0000313" key="6">
    <source>
        <dbReference type="EMBL" id="OKX80321.1"/>
    </source>
</evidence>
<dbReference type="GO" id="GO:0004030">
    <property type="term" value="F:aldehyde dehydrogenase [NAD(P)+] activity"/>
    <property type="evidence" value="ECO:0007669"/>
    <property type="project" value="InterPro"/>
</dbReference>
<comment type="caution">
    <text evidence="6">The sequence shown here is derived from an EMBL/GenBank/DDBJ whole genome shotgun (WGS) entry which is preliminary data.</text>
</comment>
<evidence type="ECO:0000313" key="7">
    <source>
        <dbReference type="Proteomes" id="UP000186091"/>
    </source>
</evidence>
<organism evidence="6 7">
    <name type="scientific">Corynebacterium glutamicum</name>
    <name type="common">Brevibacterium saccharolyticum</name>
    <dbReference type="NCBI Taxonomy" id="1718"/>
    <lineage>
        <taxon>Bacteria</taxon>
        <taxon>Bacillati</taxon>
        <taxon>Actinomycetota</taxon>
        <taxon>Actinomycetes</taxon>
        <taxon>Mycobacteriales</taxon>
        <taxon>Corynebacteriaceae</taxon>
        <taxon>Corynebacterium</taxon>
    </lineage>
</organism>
<sequence length="454" mass="48761">MFQSINPTTEQVIADYPVHNATEVDALLEKAHKAQAGWAEEPIEKRVQLLHRAATILREREEQYGALITEEMGKPISEARAEVLKCAKTLDYYAEHAAGILKSELIASDATESGIVYDPLGVVLAIMPWNYPFWQFFRFAAPALAAGNATVLKHANNVPGSAKAVQSIFVDAGAPEGLTTTLFVQSKDVKGIIEDPRIAAVTFTGSTQVGSIIAAQAGAVIKPQVLELGGSDPFIVLADANVRDAAKAAVKARFTNVGQSCVNAKRFVVVDEIADEFVTAFVEETKKLMIGDPHDPATNIGPMARENLRAELHDQVERSIASGATLLLGGQPLQRPGYFYPPTILDNVEKGHAAFDEETFGPVAAIIRVRDAHHAIEVANDTEFGLAAALWTGSIDKAKQLLHKIEAGAVFVNSVVASDPRLPFGGIKSSGYGRELGSHGMREFLNIKTFSIGA</sequence>
<comment type="similarity">
    <text evidence="1">Belongs to the aldehyde dehydrogenase family.</text>
</comment>
<dbReference type="Gene3D" id="3.40.605.10">
    <property type="entry name" value="Aldehyde Dehydrogenase, Chain A, domain 1"/>
    <property type="match status" value="1"/>
</dbReference>
<dbReference type="PANTHER" id="PTHR43217:SF1">
    <property type="entry name" value="SUCCINATE SEMIALDEHYDE DEHYDROGENASE [NAD(P)+] SAD"/>
    <property type="match status" value="1"/>
</dbReference>
<gene>
    <name evidence="6" type="ORF">AUP69_09645</name>
</gene>
<dbReference type="FunFam" id="3.40.605.10:FF:000012">
    <property type="entry name" value="NAD-dependent succinate-semialdehyde dehydrogenase"/>
    <property type="match status" value="1"/>
</dbReference>
<dbReference type="InterPro" id="IPR047110">
    <property type="entry name" value="GABD/Sad-like"/>
</dbReference>
<feature type="domain" description="Aldehyde dehydrogenase" evidence="5">
    <location>
        <begin position="2"/>
        <end position="449"/>
    </location>
</feature>
<keyword evidence="2" id="KW-0816">Tricarboxylic acid cycle</keyword>
<evidence type="ECO:0000256" key="3">
    <source>
        <dbReference type="ARBA" id="ARBA00022857"/>
    </source>
</evidence>
<keyword evidence="4" id="KW-0560">Oxidoreductase</keyword>
<keyword evidence="3" id="KW-0521">NADP</keyword>
<dbReference type="CDD" id="cd07100">
    <property type="entry name" value="ALDH_SSADH1_GabD1"/>
    <property type="match status" value="1"/>
</dbReference>
<reference evidence="6 7" key="1">
    <citation type="submission" date="2015-12" db="EMBL/GenBank/DDBJ databases">
        <title>Genome sequence of Corynebacterium AS 1.542.</title>
        <authorList>
            <person name="Yang J."/>
            <person name="Yang S."/>
        </authorList>
    </citation>
    <scope>NUCLEOTIDE SEQUENCE [LARGE SCALE GENOMIC DNA]</scope>
    <source>
        <strain evidence="6 7">AS 1.542</strain>
    </source>
</reference>
<dbReference type="InterPro" id="IPR015590">
    <property type="entry name" value="Aldehyde_DH_dom"/>
</dbReference>
<dbReference type="Pfam" id="PF00171">
    <property type="entry name" value="Aldedh"/>
    <property type="match status" value="1"/>
</dbReference>
<evidence type="ECO:0000256" key="2">
    <source>
        <dbReference type="ARBA" id="ARBA00022532"/>
    </source>
</evidence>
<evidence type="ECO:0000256" key="1">
    <source>
        <dbReference type="ARBA" id="ARBA00009986"/>
    </source>
</evidence>
<proteinExistence type="inferred from homology"/>
<dbReference type="FunFam" id="3.40.309.10:FF:000010">
    <property type="entry name" value="Gamma-aminobutyraldehyde dehydrogenase"/>
    <property type="match status" value="1"/>
</dbReference>
<accession>A0AB36IFN3</accession>
<dbReference type="InterPro" id="IPR016163">
    <property type="entry name" value="Ald_DH_C"/>
</dbReference>
<dbReference type="InterPro" id="IPR016161">
    <property type="entry name" value="Ald_DH/histidinol_DH"/>
</dbReference>
<dbReference type="EMBL" id="LOQT01000020">
    <property type="protein sequence ID" value="OKX80321.1"/>
    <property type="molecule type" value="Genomic_DNA"/>
</dbReference>
<dbReference type="InterPro" id="IPR044148">
    <property type="entry name" value="ALDH_GabD1-like"/>
</dbReference>